<reference evidence="1" key="1">
    <citation type="submission" date="2021-08" db="EMBL/GenBank/DDBJ databases">
        <authorList>
            <person name="Sakaguchi M."/>
            <person name="Kikuchi T."/>
            <person name="Urbanczyk H."/>
        </authorList>
    </citation>
    <scope>NUCLEOTIDE SEQUENCE</scope>
    <source>
        <strain evidence="1">020920N</strain>
    </source>
</reference>
<dbReference type="EMBL" id="CP082276">
    <property type="protein sequence ID" value="USH04630.1"/>
    <property type="molecule type" value="Genomic_DNA"/>
</dbReference>
<protein>
    <submittedName>
        <fullName evidence="1">Uncharacterized protein</fullName>
    </submittedName>
</protein>
<proteinExistence type="predicted"/>
<sequence>MDRKIESENLCTLKQQRRSQLVVVLGAVNEPKQKIFEKRVCSFWETWMSPNSGDKDKEQTET</sequence>
<evidence type="ECO:0000313" key="2">
    <source>
        <dbReference type="Proteomes" id="UP001056255"/>
    </source>
</evidence>
<dbReference type="Proteomes" id="UP001056255">
    <property type="component" value="Chromosome II"/>
</dbReference>
<name>A0ABY4X093_9GAMM</name>
<dbReference type="RefSeq" id="WP_251880559.1">
    <property type="nucleotide sequence ID" value="NZ_CP082276.1"/>
</dbReference>
<gene>
    <name evidence="1" type="ORF">K6Q96_23205</name>
</gene>
<organism evidence="1 2">
    <name type="scientific">Grimontia kaedaensis</name>
    <dbReference type="NCBI Taxonomy" id="2872157"/>
    <lineage>
        <taxon>Bacteria</taxon>
        <taxon>Pseudomonadati</taxon>
        <taxon>Pseudomonadota</taxon>
        <taxon>Gammaproteobacteria</taxon>
        <taxon>Vibrionales</taxon>
        <taxon>Vibrionaceae</taxon>
        <taxon>Grimontia</taxon>
    </lineage>
</organism>
<accession>A0ABY4X093</accession>
<evidence type="ECO:0000313" key="1">
    <source>
        <dbReference type="EMBL" id="USH04630.1"/>
    </source>
</evidence>
<keyword evidence="2" id="KW-1185">Reference proteome</keyword>